<dbReference type="RefSeq" id="WP_069965292.1">
    <property type="nucleotide sequence ID" value="NZ_CM124774.1"/>
</dbReference>
<comment type="caution">
    <text evidence="3">The sequence shown here is derived from an EMBL/GenBank/DDBJ whole genome shotgun (WGS) entry which is preliminary data.</text>
</comment>
<evidence type="ECO:0008006" key="4">
    <source>
        <dbReference type="Google" id="ProtNLM"/>
    </source>
</evidence>
<feature type="chain" id="PRO_5009184430" description="Secreted protein" evidence="2">
    <location>
        <begin position="30"/>
        <end position="167"/>
    </location>
</feature>
<sequence length="167" mass="17570">MLNKMVSLAIGAGCLVVVAIAATAQVKQAQSPQPEASQPPASPPVASPQPTVRSFPLFTESVAASRVRVAPHPELNLPPLPIPDPRSRIELNSEAEILANYDQLMQGVVSSQRRVDRLSEVPVAPATSATPTHDELPYRVVPVVPKAATITPQSPAPLLGPGSFDPQ</sequence>
<name>A0A1E5QQX0_9CYAN</name>
<feature type="region of interest" description="Disordered" evidence="1">
    <location>
        <begin position="31"/>
        <end position="52"/>
    </location>
</feature>
<dbReference type="STRING" id="1781255.BH720_01050"/>
<proteinExistence type="predicted"/>
<organism evidence="3">
    <name type="scientific">Desertifilum tharense IPPAS B-1220</name>
    <dbReference type="NCBI Taxonomy" id="1781255"/>
    <lineage>
        <taxon>Bacteria</taxon>
        <taxon>Bacillati</taxon>
        <taxon>Cyanobacteriota</taxon>
        <taxon>Cyanophyceae</taxon>
        <taxon>Desertifilales</taxon>
        <taxon>Desertifilaceae</taxon>
        <taxon>Desertifilum</taxon>
    </lineage>
</organism>
<gene>
    <name evidence="3" type="ORF">BH720_01050</name>
</gene>
<reference evidence="3" key="1">
    <citation type="submission" date="2016-09" db="EMBL/GenBank/DDBJ databases">
        <title>Draft genome of thermotolerant cyanobacterium Desertifilum sp. strain IPPAS B-1220.</title>
        <authorList>
            <person name="Sinetova M.A."/>
            <person name="Bolakhan K."/>
            <person name="Zayadan B.K."/>
            <person name="Mironov K.S."/>
            <person name="Ustinova V."/>
            <person name="Kupriyanova E.V."/>
            <person name="Sidorov R.A."/>
            <person name="Skrypnik A.N."/>
            <person name="Gogoleva N.E."/>
            <person name="Gogolev Y.V."/>
            <person name="Los D.A."/>
        </authorList>
    </citation>
    <scope>NUCLEOTIDE SEQUENCE [LARGE SCALE GENOMIC DNA]</scope>
    <source>
        <strain evidence="3">IPPAS B-1220</strain>
    </source>
</reference>
<feature type="signal peptide" evidence="2">
    <location>
        <begin position="1"/>
        <end position="29"/>
    </location>
</feature>
<accession>A0A1E5QQX0</accession>
<evidence type="ECO:0000256" key="1">
    <source>
        <dbReference type="SAM" id="MobiDB-lite"/>
    </source>
</evidence>
<keyword evidence="2" id="KW-0732">Signal</keyword>
<evidence type="ECO:0000256" key="2">
    <source>
        <dbReference type="SAM" id="SignalP"/>
    </source>
</evidence>
<dbReference type="AlphaFoldDB" id="A0A1E5QQX0"/>
<dbReference type="EMBL" id="MJGC01000016">
    <property type="protein sequence ID" value="OEJ77052.1"/>
    <property type="molecule type" value="Genomic_DNA"/>
</dbReference>
<evidence type="ECO:0000313" key="3">
    <source>
        <dbReference type="EMBL" id="OEJ77052.1"/>
    </source>
</evidence>
<protein>
    <recommendedName>
        <fullName evidence="4">Secreted protein</fullName>
    </recommendedName>
</protein>